<comment type="caution">
    <text evidence="2">The sequence shown here is derived from an EMBL/GenBank/DDBJ whole genome shotgun (WGS) entry which is preliminary data.</text>
</comment>
<protein>
    <submittedName>
        <fullName evidence="2">5' DNA nuclease</fullName>
    </submittedName>
</protein>
<organism evidence="2 3">
    <name type="scientific">Rhizobium leguminosarum</name>
    <dbReference type="NCBI Taxonomy" id="384"/>
    <lineage>
        <taxon>Bacteria</taxon>
        <taxon>Pseudomonadati</taxon>
        <taxon>Pseudomonadota</taxon>
        <taxon>Alphaproteobacteria</taxon>
        <taxon>Hyphomicrobiales</taxon>
        <taxon>Rhizobiaceae</taxon>
        <taxon>Rhizobium/Agrobacterium group</taxon>
        <taxon>Rhizobium</taxon>
    </lineage>
</organism>
<name>A0A7K3VAG4_RHILE</name>
<proteinExistence type="predicted"/>
<feature type="region of interest" description="Disordered" evidence="1">
    <location>
        <begin position="127"/>
        <end position="165"/>
    </location>
</feature>
<sequence>MADNASKGRKNEEVADFAAGFGRLAAEMLENAQAMPVHPLMAHPAAAFAAATAIGFGFSTQMAGAFFGAWQSALETTSKVAAALDDTPPDELKPDVDIRPENIRLVVKAFTKPPAEQKAGPRLTVVKPVSEPTPASPAKPVTQAKPASQAKASEPKPAVKAKPVARGKTDDLKLIAGIGPKLEQVLNAKGIRSFAEIAAWTDEEIARLDAELGFNGRIGRDDWAGQAKVLAGRGRRKK</sequence>
<accession>A0A7K3VAG4</accession>
<gene>
    <name evidence="2" type="ORF">GR257_04375</name>
</gene>
<dbReference type="EMBL" id="WUFV01000002">
    <property type="protein sequence ID" value="NEK14090.1"/>
    <property type="molecule type" value="Genomic_DNA"/>
</dbReference>
<dbReference type="Gene3D" id="1.10.150.20">
    <property type="entry name" value="5' to 3' exonuclease, C-terminal subdomain"/>
    <property type="match status" value="1"/>
</dbReference>
<dbReference type="Proteomes" id="UP000471705">
    <property type="component" value="Unassembled WGS sequence"/>
</dbReference>
<evidence type="ECO:0000256" key="1">
    <source>
        <dbReference type="SAM" id="MobiDB-lite"/>
    </source>
</evidence>
<evidence type="ECO:0000313" key="3">
    <source>
        <dbReference type="Proteomes" id="UP000471705"/>
    </source>
</evidence>
<dbReference type="AlphaFoldDB" id="A0A7K3VAG4"/>
<reference evidence="2 3" key="1">
    <citation type="submission" date="2019-12" db="EMBL/GenBank/DDBJ databases">
        <title>Rhizobium genotypes associated with high levels of biological nitrogen fixation by grain legumes in a temperate-maritime cropping system.</title>
        <authorList>
            <person name="Maluk M."/>
            <person name="Francesc Ferrando Molina F."/>
            <person name="Lopez Del Egido L."/>
            <person name="Lafos M."/>
            <person name="Langarica-Fuentes A."/>
            <person name="Gebre Yohannes G."/>
            <person name="Young M.W."/>
            <person name="Martin P."/>
            <person name="Gantlett R."/>
            <person name="Kenicer G."/>
            <person name="Hawes C."/>
            <person name="Begg G.S."/>
            <person name="Quilliam R.S."/>
            <person name="Squire G.R."/>
            <person name="Poole P.S."/>
            <person name="Young P.W."/>
            <person name="Iannetta P.M."/>
            <person name="James E.K."/>
        </authorList>
    </citation>
    <scope>NUCLEOTIDE SEQUENCE [LARGE SCALE GENOMIC DNA]</scope>
    <source>
        <strain evidence="2 3">JHI54</strain>
    </source>
</reference>
<evidence type="ECO:0000313" key="2">
    <source>
        <dbReference type="EMBL" id="NEK14090.1"/>
    </source>
</evidence>
<dbReference type="RefSeq" id="WP_164045933.1">
    <property type="nucleotide sequence ID" value="NZ_WUFV01000002.1"/>
</dbReference>